<dbReference type="InterPro" id="IPR036388">
    <property type="entry name" value="WH-like_DNA-bd_sf"/>
</dbReference>
<dbReference type="FunFam" id="1.10.10.10:FF:000001">
    <property type="entry name" value="LysR family transcriptional regulator"/>
    <property type="match status" value="1"/>
</dbReference>
<dbReference type="PROSITE" id="PS50931">
    <property type="entry name" value="HTH_LYSR"/>
    <property type="match status" value="1"/>
</dbReference>
<dbReference type="AlphaFoldDB" id="A0A8X8KQ60"/>
<evidence type="ECO:0000256" key="5">
    <source>
        <dbReference type="ARBA" id="ARBA00023163"/>
    </source>
</evidence>
<comment type="caution">
    <text evidence="7">The sequence shown here is derived from an EMBL/GenBank/DDBJ whole genome shotgun (WGS) entry which is preliminary data.</text>
</comment>
<keyword evidence="4" id="KW-0010">Activator</keyword>
<dbReference type="Pfam" id="PF00126">
    <property type="entry name" value="HTH_1"/>
    <property type="match status" value="1"/>
</dbReference>
<keyword evidence="5" id="KW-0804">Transcription</keyword>
<name>A0A8X8KQ60_9RHOB</name>
<evidence type="ECO:0000256" key="2">
    <source>
        <dbReference type="ARBA" id="ARBA00023015"/>
    </source>
</evidence>
<evidence type="ECO:0000256" key="1">
    <source>
        <dbReference type="ARBA" id="ARBA00009437"/>
    </source>
</evidence>
<sequence length="306" mass="34337">MNFKQLRYFTRAIEVGNITHAAEKLNIAQTALGIQIRNLEEELGVHLLNRHSRGVEPTLAGELLYRHALEILARLETAGQEVKAAGSPDKIVVNMGLTPSIMRLVGAEIIEEAAKELPEIALRLVEEFSFILQRRLERDELHYALTYNAPIEQGFTRKALLEEDLLFATSPENWNGEPAISFAEAMNTELALASRQDVVWHLVRDEATRLSLPFKVAYEVQSVRAIKNLVAKGAATSILPRGAMIGELRSGVIASQLIERPRITRTLFLVRRRQGVVGLNAVRFEAFIDRLVDRLNAEIGEHSRHL</sequence>
<comment type="similarity">
    <text evidence="1">Belongs to the LysR transcriptional regulatory family.</text>
</comment>
<feature type="domain" description="HTH lysR-type" evidence="6">
    <location>
        <begin position="1"/>
        <end position="58"/>
    </location>
</feature>
<dbReference type="Gene3D" id="3.40.190.10">
    <property type="entry name" value="Periplasmic binding protein-like II"/>
    <property type="match status" value="2"/>
</dbReference>
<organism evidence="7 8">
    <name type="scientific">Fertoeibacter niger</name>
    <dbReference type="NCBI Taxonomy" id="2656921"/>
    <lineage>
        <taxon>Bacteria</taxon>
        <taxon>Pseudomonadati</taxon>
        <taxon>Pseudomonadota</taxon>
        <taxon>Alphaproteobacteria</taxon>
        <taxon>Rhodobacterales</taxon>
        <taxon>Paracoccaceae</taxon>
        <taxon>Fertoeibacter</taxon>
    </lineage>
</organism>
<evidence type="ECO:0000313" key="7">
    <source>
        <dbReference type="EMBL" id="NUB45855.1"/>
    </source>
</evidence>
<dbReference type="SUPFAM" id="SSF46785">
    <property type="entry name" value="Winged helix' DNA-binding domain"/>
    <property type="match status" value="1"/>
</dbReference>
<dbReference type="GO" id="GO:0003700">
    <property type="term" value="F:DNA-binding transcription factor activity"/>
    <property type="evidence" value="ECO:0007669"/>
    <property type="project" value="InterPro"/>
</dbReference>
<evidence type="ECO:0000256" key="4">
    <source>
        <dbReference type="ARBA" id="ARBA00023159"/>
    </source>
</evidence>
<dbReference type="EMBL" id="WHUT02000010">
    <property type="protein sequence ID" value="NUB45855.1"/>
    <property type="molecule type" value="Genomic_DNA"/>
</dbReference>
<keyword evidence="2" id="KW-0805">Transcription regulation</keyword>
<dbReference type="InterPro" id="IPR005119">
    <property type="entry name" value="LysR_subst-bd"/>
</dbReference>
<dbReference type="InterPro" id="IPR036390">
    <property type="entry name" value="WH_DNA-bd_sf"/>
</dbReference>
<evidence type="ECO:0000313" key="8">
    <source>
        <dbReference type="Proteomes" id="UP000484076"/>
    </source>
</evidence>
<dbReference type="GO" id="GO:2000142">
    <property type="term" value="P:regulation of DNA-templated transcription initiation"/>
    <property type="evidence" value="ECO:0007669"/>
    <property type="project" value="TreeGrafter"/>
</dbReference>
<dbReference type="PANTHER" id="PTHR30293:SF0">
    <property type="entry name" value="NITROGEN ASSIMILATION REGULATORY PROTEIN NAC"/>
    <property type="match status" value="1"/>
</dbReference>
<keyword evidence="8" id="KW-1185">Reference proteome</keyword>
<dbReference type="SUPFAM" id="SSF53850">
    <property type="entry name" value="Periplasmic binding protein-like II"/>
    <property type="match status" value="1"/>
</dbReference>
<dbReference type="RefSeq" id="WP_174539922.1">
    <property type="nucleotide sequence ID" value="NZ_WHUT02000010.1"/>
</dbReference>
<evidence type="ECO:0000259" key="6">
    <source>
        <dbReference type="PROSITE" id="PS50931"/>
    </source>
</evidence>
<evidence type="ECO:0000256" key="3">
    <source>
        <dbReference type="ARBA" id="ARBA00023125"/>
    </source>
</evidence>
<gene>
    <name evidence="7" type="ORF">GEU84_015765</name>
</gene>
<dbReference type="GO" id="GO:0003677">
    <property type="term" value="F:DNA binding"/>
    <property type="evidence" value="ECO:0007669"/>
    <property type="project" value="UniProtKB-KW"/>
</dbReference>
<dbReference type="Pfam" id="PF03466">
    <property type="entry name" value="LysR_substrate"/>
    <property type="match status" value="1"/>
</dbReference>
<reference evidence="7" key="1">
    <citation type="submission" date="2020-05" db="EMBL/GenBank/DDBJ databases">
        <title>Fertoebacter nigrum gen. nov., sp. nov., a new member of the family Rhodobacteraceae.</title>
        <authorList>
            <person name="Szuroczki S."/>
            <person name="Abbaszade G."/>
            <person name="Buni D."/>
            <person name="Schumann P."/>
            <person name="Toth E."/>
        </authorList>
    </citation>
    <scope>NUCLEOTIDE SEQUENCE</scope>
    <source>
        <strain evidence="7">RG-N-1a</strain>
    </source>
</reference>
<keyword evidence="3" id="KW-0238">DNA-binding</keyword>
<protein>
    <submittedName>
        <fullName evidence="7">LysR family transcriptional regulator</fullName>
    </submittedName>
</protein>
<dbReference type="Gene3D" id="1.10.10.10">
    <property type="entry name" value="Winged helix-like DNA-binding domain superfamily/Winged helix DNA-binding domain"/>
    <property type="match status" value="1"/>
</dbReference>
<dbReference type="PANTHER" id="PTHR30293">
    <property type="entry name" value="TRANSCRIPTIONAL REGULATORY PROTEIN NAC-RELATED"/>
    <property type="match status" value="1"/>
</dbReference>
<dbReference type="PRINTS" id="PR00039">
    <property type="entry name" value="HTHLYSR"/>
</dbReference>
<dbReference type="Proteomes" id="UP000484076">
    <property type="component" value="Unassembled WGS sequence"/>
</dbReference>
<proteinExistence type="inferred from homology"/>
<accession>A0A8X8KQ60</accession>
<dbReference type="InterPro" id="IPR000847">
    <property type="entry name" value="LysR_HTH_N"/>
</dbReference>